<dbReference type="Proteomes" id="UP000054532">
    <property type="component" value="Unassembled WGS sequence"/>
</dbReference>
<gene>
    <name evidence="2" type="ORF">L914_07106</name>
</gene>
<evidence type="ECO:0000313" key="2">
    <source>
        <dbReference type="EMBL" id="ETM48345.1"/>
    </source>
</evidence>
<name>W2NIJ0_PHYNI</name>
<proteinExistence type="predicted"/>
<feature type="compositionally biased region" description="Polar residues" evidence="1">
    <location>
        <begin position="24"/>
        <end position="33"/>
    </location>
</feature>
<evidence type="ECO:0000256" key="1">
    <source>
        <dbReference type="SAM" id="MobiDB-lite"/>
    </source>
</evidence>
<feature type="region of interest" description="Disordered" evidence="1">
    <location>
        <begin position="1"/>
        <end position="33"/>
    </location>
</feature>
<accession>W2NIJ0</accession>
<dbReference type="AlphaFoldDB" id="W2NIJ0"/>
<dbReference type="EMBL" id="KI692419">
    <property type="protein sequence ID" value="ETM48345.1"/>
    <property type="molecule type" value="Genomic_DNA"/>
</dbReference>
<sequence length="33" mass="3525">MKATTKKRVQASLGHYPSDAAPSAESSNSDYEP</sequence>
<protein>
    <submittedName>
        <fullName evidence="2">Uncharacterized protein</fullName>
    </submittedName>
</protein>
<reference evidence="2" key="1">
    <citation type="submission" date="2013-11" db="EMBL/GenBank/DDBJ databases">
        <title>The Genome Sequence of Phytophthora parasitica IAC_01/95.</title>
        <authorList>
            <consortium name="The Broad Institute Genomics Platform"/>
            <person name="Russ C."/>
            <person name="Tyler B."/>
            <person name="Panabieres F."/>
            <person name="Shan W."/>
            <person name="Tripathy S."/>
            <person name="Grunwald N."/>
            <person name="Machado M."/>
            <person name="Johnson C.S."/>
            <person name="Arredondo F."/>
            <person name="Hong C."/>
            <person name="Coffey M."/>
            <person name="Young S.K."/>
            <person name="Zeng Q."/>
            <person name="Gargeya S."/>
            <person name="Fitzgerald M."/>
            <person name="Abouelleil A."/>
            <person name="Alvarado L."/>
            <person name="Chapman S.B."/>
            <person name="Gainer-Dewar J."/>
            <person name="Goldberg J."/>
            <person name="Griggs A."/>
            <person name="Gujja S."/>
            <person name="Hansen M."/>
            <person name="Howarth C."/>
            <person name="Imamovic A."/>
            <person name="Ireland A."/>
            <person name="Larimer J."/>
            <person name="McCowan C."/>
            <person name="Murphy C."/>
            <person name="Pearson M."/>
            <person name="Poon T.W."/>
            <person name="Priest M."/>
            <person name="Roberts A."/>
            <person name="Saif S."/>
            <person name="Shea T."/>
            <person name="Sykes S."/>
            <person name="Wortman J."/>
            <person name="Nusbaum C."/>
            <person name="Birren B."/>
        </authorList>
    </citation>
    <scope>NUCLEOTIDE SEQUENCE [LARGE SCALE GENOMIC DNA]</scope>
    <source>
        <strain evidence="2">IAC_01/95</strain>
    </source>
</reference>
<organism evidence="2">
    <name type="scientific">Phytophthora nicotianae</name>
    <name type="common">Potato buckeye rot agent</name>
    <name type="synonym">Phytophthora parasitica</name>
    <dbReference type="NCBI Taxonomy" id="4792"/>
    <lineage>
        <taxon>Eukaryota</taxon>
        <taxon>Sar</taxon>
        <taxon>Stramenopiles</taxon>
        <taxon>Oomycota</taxon>
        <taxon>Peronosporomycetes</taxon>
        <taxon>Peronosporales</taxon>
        <taxon>Peronosporaceae</taxon>
        <taxon>Phytophthora</taxon>
    </lineage>
</organism>